<reference evidence="7" key="1">
    <citation type="journal article" date="2016" name="Genome Announc.">
        <title>Draft Genome Sequence of the Syntrophic Lactate-Degrading Bacterium Tepidanaerobacter syntrophicus JLT.</title>
        <authorList>
            <person name="Matsuura N."/>
            <person name="Ohashi A."/>
            <person name="Tourlousse D.M."/>
            <person name="Sekiguchi Y."/>
        </authorList>
    </citation>
    <scope>NUCLEOTIDE SEQUENCE [LARGE SCALE GENOMIC DNA]</scope>
    <source>
        <strain evidence="7">JL</strain>
    </source>
</reference>
<organism evidence="7">
    <name type="scientific">Tepidanaerobacter syntrophicus</name>
    <dbReference type="NCBI Taxonomy" id="224999"/>
    <lineage>
        <taxon>Bacteria</taxon>
        <taxon>Bacillati</taxon>
        <taxon>Bacillota</taxon>
        <taxon>Clostridia</taxon>
        <taxon>Thermosediminibacterales</taxon>
        <taxon>Tepidanaerobacteraceae</taxon>
        <taxon>Tepidanaerobacter</taxon>
    </lineage>
</organism>
<dbReference type="RefSeq" id="WP_059031667.1">
    <property type="nucleotide sequence ID" value="NZ_DF976999.1"/>
</dbReference>
<name>A0A0U9HH70_9FIRM</name>
<dbReference type="PROSITE" id="PS50893">
    <property type="entry name" value="ABC_TRANSPORTER_2"/>
    <property type="match status" value="1"/>
</dbReference>
<dbReference type="GO" id="GO:0015658">
    <property type="term" value="F:branched-chain amino acid transmembrane transporter activity"/>
    <property type="evidence" value="ECO:0007669"/>
    <property type="project" value="TreeGrafter"/>
</dbReference>
<dbReference type="Gene3D" id="3.40.50.300">
    <property type="entry name" value="P-loop containing nucleotide triphosphate hydrolases"/>
    <property type="match status" value="1"/>
</dbReference>
<keyword evidence="8" id="KW-1185">Reference proteome</keyword>
<dbReference type="OrthoDB" id="9779136at2"/>
<dbReference type="InterPro" id="IPR003439">
    <property type="entry name" value="ABC_transporter-like_ATP-bd"/>
</dbReference>
<dbReference type="InterPro" id="IPR003593">
    <property type="entry name" value="AAA+_ATPase"/>
</dbReference>
<dbReference type="InterPro" id="IPR017871">
    <property type="entry name" value="ABC_transporter-like_CS"/>
</dbReference>
<dbReference type="Proteomes" id="UP000062160">
    <property type="component" value="Unassembled WGS sequence"/>
</dbReference>
<dbReference type="PROSITE" id="PS00211">
    <property type="entry name" value="ABC_TRANSPORTER_1"/>
    <property type="match status" value="1"/>
</dbReference>
<dbReference type="EMBL" id="DF976999">
    <property type="protein sequence ID" value="GAQ24620.1"/>
    <property type="molecule type" value="Genomic_DNA"/>
</dbReference>
<dbReference type="AlphaFoldDB" id="A0A0U9HH70"/>
<dbReference type="InterPro" id="IPR027417">
    <property type="entry name" value="P-loop_NTPase"/>
</dbReference>
<proteinExistence type="inferred from homology"/>
<evidence type="ECO:0000256" key="2">
    <source>
        <dbReference type="ARBA" id="ARBA00022448"/>
    </source>
</evidence>
<keyword evidence="2" id="KW-0813">Transport</keyword>
<comment type="similarity">
    <text evidence="1">Belongs to the ABC transporter superfamily.</text>
</comment>
<gene>
    <name evidence="7" type="ORF">TSYNT_5467</name>
</gene>
<dbReference type="GO" id="GO:0016887">
    <property type="term" value="F:ATP hydrolysis activity"/>
    <property type="evidence" value="ECO:0007669"/>
    <property type="project" value="InterPro"/>
</dbReference>
<evidence type="ECO:0000259" key="6">
    <source>
        <dbReference type="PROSITE" id="PS50893"/>
    </source>
</evidence>
<feature type="domain" description="ABC transporter" evidence="6">
    <location>
        <begin position="2"/>
        <end position="232"/>
    </location>
</feature>
<accession>A0A0U9HH70</accession>
<evidence type="ECO:0000256" key="1">
    <source>
        <dbReference type="ARBA" id="ARBA00005417"/>
    </source>
</evidence>
<evidence type="ECO:0000313" key="8">
    <source>
        <dbReference type="Proteomes" id="UP000062160"/>
    </source>
</evidence>
<dbReference type="InterPro" id="IPR052156">
    <property type="entry name" value="BCAA_Transport_ATP-bd_LivF"/>
</dbReference>
<evidence type="ECO:0000256" key="3">
    <source>
        <dbReference type="ARBA" id="ARBA00022741"/>
    </source>
</evidence>
<dbReference type="Pfam" id="PF00005">
    <property type="entry name" value="ABC_tran"/>
    <property type="match status" value="1"/>
</dbReference>
<dbReference type="PANTHER" id="PTHR43820">
    <property type="entry name" value="HIGH-AFFINITY BRANCHED-CHAIN AMINO ACID TRANSPORT ATP-BINDING PROTEIN LIVF"/>
    <property type="match status" value="1"/>
</dbReference>
<dbReference type="PANTHER" id="PTHR43820:SF4">
    <property type="entry name" value="HIGH-AFFINITY BRANCHED-CHAIN AMINO ACID TRANSPORT ATP-BINDING PROTEIN LIVF"/>
    <property type="match status" value="1"/>
</dbReference>
<dbReference type="GO" id="GO:0015807">
    <property type="term" value="P:L-amino acid transport"/>
    <property type="evidence" value="ECO:0007669"/>
    <property type="project" value="TreeGrafter"/>
</dbReference>
<dbReference type="SUPFAM" id="SSF52540">
    <property type="entry name" value="P-loop containing nucleoside triphosphate hydrolases"/>
    <property type="match status" value="1"/>
</dbReference>
<keyword evidence="5" id="KW-0029">Amino-acid transport</keyword>
<protein>
    <submittedName>
        <fullName evidence="7">Branched-chain amino acid transport system ATP-binding protein</fullName>
    </submittedName>
</protein>
<dbReference type="CDD" id="cd03224">
    <property type="entry name" value="ABC_TM1139_LivF_branched"/>
    <property type="match status" value="1"/>
</dbReference>
<keyword evidence="4 7" id="KW-0067">ATP-binding</keyword>
<dbReference type="STRING" id="224999.GCA_001485475_00620"/>
<evidence type="ECO:0000256" key="5">
    <source>
        <dbReference type="ARBA" id="ARBA00022970"/>
    </source>
</evidence>
<dbReference type="GO" id="GO:0005524">
    <property type="term" value="F:ATP binding"/>
    <property type="evidence" value="ECO:0007669"/>
    <property type="project" value="UniProtKB-KW"/>
</dbReference>
<dbReference type="SMART" id="SM00382">
    <property type="entry name" value="AAA"/>
    <property type="match status" value="1"/>
</dbReference>
<evidence type="ECO:0000256" key="4">
    <source>
        <dbReference type="ARBA" id="ARBA00022840"/>
    </source>
</evidence>
<keyword evidence="3" id="KW-0547">Nucleotide-binding</keyword>
<sequence length="232" mass="25198">MLKVENLSASYGYIEALKDVTVEAQQGQIVSIIGSNGAGKTTLLRCISGQLKPVSGKIMFLGEPLPSVPHKVVKKGVVHVPEGRRVFSGLTVEENLLVGGYLLSGKELQENLRKNYELFPILKDRKNQFAGTLSGGEQQMLAIARGLMSNPKLILLDEPSLGLAPLVVNQVYNLIEQIRESGVTVLLVEQNARKALNICDRAYVIENGRIKLTGTGCELLNSEEVKKAYLGG</sequence>
<evidence type="ECO:0000313" key="7">
    <source>
        <dbReference type="EMBL" id="GAQ24620.1"/>
    </source>
</evidence>